<comment type="caution">
    <text evidence="1">The sequence shown here is derived from an EMBL/GenBank/DDBJ whole genome shotgun (WGS) entry which is preliminary data.</text>
</comment>
<evidence type="ECO:0008006" key="3">
    <source>
        <dbReference type="Google" id="ProtNLM"/>
    </source>
</evidence>
<evidence type="ECO:0000313" key="1">
    <source>
        <dbReference type="EMBL" id="MDT0306882.1"/>
    </source>
</evidence>
<dbReference type="InterPro" id="IPR010697">
    <property type="entry name" value="YspA"/>
</dbReference>
<dbReference type="EMBL" id="JAVREN010000008">
    <property type="protein sequence ID" value="MDT0306882.1"/>
    <property type="molecule type" value="Genomic_DNA"/>
</dbReference>
<organism evidence="1 2">
    <name type="scientific">Streptomyces boetiae</name>
    <dbReference type="NCBI Taxonomy" id="3075541"/>
    <lineage>
        <taxon>Bacteria</taxon>
        <taxon>Bacillati</taxon>
        <taxon>Actinomycetota</taxon>
        <taxon>Actinomycetes</taxon>
        <taxon>Kitasatosporales</taxon>
        <taxon>Streptomycetaceae</taxon>
        <taxon>Streptomyces</taxon>
    </lineage>
</organism>
<name>A0ABU2L5V6_9ACTN</name>
<dbReference type="RefSeq" id="WP_311629823.1">
    <property type="nucleotide sequence ID" value="NZ_JAVREN010000008.1"/>
</dbReference>
<dbReference type="Gene3D" id="3.40.50.450">
    <property type="match status" value="1"/>
</dbReference>
<gene>
    <name evidence="1" type="ORF">RM780_07885</name>
</gene>
<dbReference type="PANTHER" id="PTHR38440">
    <property type="entry name" value="UPF0398 PROTEIN YPSA"/>
    <property type="match status" value="1"/>
</dbReference>
<protein>
    <recommendedName>
        <fullName evidence="3">DUF1273 domain-containing protein</fullName>
    </recommendedName>
</protein>
<sequence>MTTFAVTGHMDLTDDTVPLVADALRELLSAYAPDDLVGVSCIAEGADALFAQAVLAVGGRLVLVIPSRDYRARKVSPEFAATFDGLVEAAHEVVTMPVDRAGREAYEAAGKELLQRADRLVAVWDGRPGGQGGTAHTVEAARAAQLPVDVIWPAGAARRSAS</sequence>
<dbReference type="PANTHER" id="PTHR38440:SF1">
    <property type="entry name" value="UPF0398 PROTEIN SPR0331"/>
    <property type="match status" value="1"/>
</dbReference>
<dbReference type="SUPFAM" id="SSF102405">
    <property type="entry name" value="MCP/YpsA-like"/>
    <property type="match status" value="1"/>
</dbReference>
<evidence type="ECO:0000313" key="2">
    <source>
        <dbReference type="Proteomes" id="UP001183388"/>
    </source>
</evidence>
<dbReference type="Proteomes" id="UP001183388">
    <property type="component" value="Unassembled WGS sequence"/>
</dbReference>
<reference evidence="2" key="1">
    <citation type="submission" date="2023-07" db="EMBL/GenBank/DDBJ databases">
        <title>30 novel species of actinomycetes from the DSMZ collection.</title>
        <authorList>
            <person name="Nouioui I."/>
        </authorList>
    </citation>
    <scope>NUCLEOTIDE SEQUENCE [LARGE SCALE GENOMIC DNA]</scope>
    <source>
        <strain evidence="2">DSM 44917</strain>
    </source>
</reference>
<accession>A0ABU2L5V6</accession>
<proteinExistence type="predicted"/>
<keyword evidence="2" id="KW-1185">Reference proteome</keyword>